<name>X1UKE8_9ZZZZ</name>
<protein>
    <submittedName>
        <fullName evidence="1">Uncharacterized protein</fullName>
    </submittedName>
</protein>
<feature type="non-terminal residue" evidence="1">
    <location>
        <position position="101"/>
    </location>
</feature>
<reference evidence="1" key="1">
    <citation type="journal article" date="2014" name="Front. Microbiol.">
        <title>High frequency of phylogenetically diverse reductive dehalogenase-homologous genes in deep subseafloor sedimentary metagenomes.</title>
        <authorList>
            <person name="Kawai M."/>
            <person name="Futagami T."/>
            <person name="Toyoda A."/>
            <person name="Takaki Y."/>
            <person name="Nishi S."/>
            <person name="Hori S."/>
            <person name="Arai W."/>
            <person name="Tsubouchi T."/>
            <person name="Morono Y."/>
            <person name="Uchiyama I."/>
            <person name="Ito T."/>
            <person name="Fujiyama A."/>
            <person name="Inagaki F."/>
            <person name="Takami H."/>
        </authorList>
    </citation>
    <scope>NUCLEOTIDE SEQUENCE</scope>
    <source>
        <strain evidence="1">Expedition CK06-06</strain>
    </source>
</reference>
<proteinExistence type="predicted"/>
<accession>X1UKE8</accession>
<sequence length="101" mass="11714">MEKKVNELNDPGRLARQEDIRKKLQALVNEYGVSYFCVILTPTIIEEVDEGTWIREEDVFLAGHGPKKHLLDTLIKRMRDIDDGTDIPWTEFLKDIDDENG</sequence>
<dbReference type="AlphaFoldDB" id="X1UKE8"/>
<dbReference type="EMBL" id="BARW01037768">
    <property type="protein sequence ID" value="GAJ17964.1"/>
    <property type="molecule type" value="Genomic_DNA"/>
</dbReference>
<organism evidence="1">
    <name type="scientific">marine sediment metagenome</name>
    <dbReference type="NCBI Taxonomy" id="412755"/>
    <lineage>
        <taxon>unclassified sequences</taxon>
        <taxon>metagenomes</taxon>
        <taxon>ecological metagenomes</taxon>
    </lineage>
</organism>
<comment type="caution">
    <text evidence="1">The sequence shown here is derived from an EMBL/GenBank/DDBJ whole genome shotgun (WGS) entry which is preliminary data.</text>
</comment>
<evidence type="ECO:0000313" key="1">
    <source>
        <dbReference type="EMBL" id="GAJ17964.1"/>
    </source>
</evidence>
<gene>
    <name evidence="1" type="ORF">S12H4_58212</name>
</gene>